<feature type="non-terminal residue" evidence="3">
    <location>
        <position position="1"/>
    </location>
</feature>
<dbReference type="InterPro" id="IPR019557">
    <property type="entry name" value="AminoTfrase-like_pln_mobile"/>
</dbReference>
<dbReference type="Proteomes" id="UP000652761">
    <property type="component" value="Unassembled WGS sequence"/>
</dbReference>
<evidence type="ECO:0000259" key="2">
    <source>
        <dbReference type="Pfam" id="PF10536"/>
    </source>
</evidence>
<proteinExistence type="predicted"/>
<feature type="region of interest" description="Disordered" evidence="1">
    <location>
        <begin position="34"/>
        <end position="66"/>
    </location>
</feature>
<dbReference type="AlphaFoldDB" id="A0A843XU00"/>
<feature type="domain" description="Aminotransferase-like plant mobile" evidence="2">
    <location>
        <begin position="81"/>
        <end position="212"/>
    </location>
</feature>
<reference evidence="3" key="1">
    <citation type="submission" date="2017-07" db="EMBL/GenBank/DDBJ databases">
        <title>Taro Niue Genome Assembly and Annotation.</title>
        <authorList>
            <person name="Atibalentja N."/>
            <person name="Keating K."/>
            <person name="Fields C.J."/>
        </authorList>
    </citation>
    <scope>NUCLEOTIDE SEQUENCE</scope>
    <source>
        <strain evidence="3">Niue_2</strain>
        <tissue evidence="3">Leaf</tissue>
    </source>
</reference>
<comment type="caution">
    <text evidence="3">The sequence shown here is derived from an EMBL/GenBank/DDBJ whole genome shotgun (WGS) entry which is preliminary data.</text>
</comment>
<dbReference type="OrthoDB" id="600090at2759"/>
<accession>A0A843XU00</accession>
<dbReference type="InterPro" id="IPR044824">
    <property type="entry name" value="MAIN-like"/>
</dbReference>
<dbReference type="Pfam" id="PF10536">
    <property type="entry name" value="PMD"/>
    <property type="match status" value="1"/>
</dbReference>
<organism evidence="3 4">
    <name type="scientific">Colocasia esculenta</name>
    <name type="common">Wild taro</name>
    <name type="synonym">Arum esculentum</name>
    <dbReference type="NCBI Taxonomy" id="4460"/>
    <lineage>
        <taxon>Eukaryota</taxon>
        <taxon>Viridiplantae</taxon>
        <taxon>Streptophyta</taxon>
        <taxon>Embryophyta</taxon>
        <taxon>Tracheophyta</taxon>
        <taxon>Spermatophyta</taxon>
        <taxon>Magnoliopsida</taxon>
        <taxon>Liliopsida</taxon>
        <taxon>Araceae</taxon>
        <taxon>Aroideae</taxon>
        <taxon>Colocasieae</taxon>
        <taxon>Colocasia</taxon>
    </lineage>
</organism>
<feature type="compositionally biased region" description="Acidic residues" evidence="1">
    <location>
        <begin position="34"/>
        <end position="59"/>
    </location>
</feature>
<evidence type="ECO:0000256" key="1">
    <source>
        <dbReference type="SAM" id="MobiDB-lite"/>
    </source>
</evidence>
<name>A0A843XU00_COLES</name>
<keyword evidence="4" id="KW-1185">Reference proteome</keyword>
<dbReference type="GO" id="GO:0010073">
    <property type="term" value="P:meristem maintenance"/>
    <property type="evidence" value="ECO:0007669"/>
    <property type="project" value="InterPro"/>
</dbReference>
<dbReference type="PANTHER" id="PTHR46033:SF62">
    <property type="entry name" value="AMINOTRANSFERASE-LIKE PLANT MOBILE DOMAIN-CONTAINING PROTEIN"/>
    <property type="match status" value="1"/>
</dbReference>
<evidence type="ECO:0000313" key="4">
    <source>
        <dbReference type="Proteomes" id="UP000652761"/>
    </source>
</evidence>
<sequence length="212" mass="24290">MPPRFIPLLNWRGMTHNVNENFELHDAPQMNDEVLENSESDGDDVNEDIQSLSDDDVNDDTNVNRPMTDSLHVVNECVSRDMTNWVGLRIDGEPVVAAPQVPDRWPSYLEMCQELLGIDILNLNVLGQYKSCLQMVFLRDTFSQMNLQGHNMHTVRCYTRAYVMYLLGKALLPDTSGNEIHIQYLGFLEDFNDCGKLSWGSVVLAYLYRQLT</sequence>
<protein>
    <recommendedName>
        <fullName evidence="2">Aminotransferase-like plant mobile domain-containing protein</fullName>
    </recommendedName>
</protein>
<evidence type="ECO:0000313" key="3">
    <source>
        <dbReference type="EMBL" id="MQM22500.1"/>
    </source>
</evidence>
<gene>
    <name evidence="3" type="ORF">Taro_055553</name>
</gene>
<dbReference type="EMBL" id="NMUH01013065">
    <property type="protein sequence ID" value="MQM22500.1"/>
    <property type="molecule type" value="Genomic_DNA"/>
</dbReference>
<dbReference type="PANTHER" id="PTHR46033">
    <property type="entry name" value="PROTEIN MAIN-LIKE 2"/>
    <property type="match status" value="1"/>
</dbReference>